<evidence type="ECO:0000256" key="3">
    <source>
        <dbReference type="ARBA" id="ARBA00022448"/>
    </source>
</evidence>
<dbReference type="Gene3D" id="1.20.1730.10">
    <property type="entry name" value="Sodium/glucose cotransporter"/>
    <property type="match status" value="2"/>
</dbReference>
<dbReference type="Gene3D" id="1.10.405.10">
    <property type="entry name" value="Guanine Nucleotide Dissociation Inhibitor, domain 1"/>
    <property type="match status" value="1"/>
</dbReference>
<gene>
    <name evidence="13" type="primary">AUGUSTUS-3.0.2_31445</name>
    <name evidence="13" type="ORF">TcasGA2_TC031445</name>
</gene>
<feature type="transmembrane region" description="Helical" evidence="11">
    <location>
        <begin position="788"/>
        <end position="813"/>
    </location>
</feature>
<keyword evidence="7" id="KW-0915">Sodium</keyword>
<evidence type="ECO:0000313" key="14">
    <source>
        <dbReference type="Proteomes" id="UP000007266"/>
    </source>
</evidence>
<dbReference type="Gene3D" id="3.50.50.60">
    <property type="entry name" value="FAD/NAD(P)-binding domain"/>
    <property type="match status" value="1"/>
</dbReference>
<sequence length="868" mass="97509">MIDTYHVLDADVIIIGAGISGLVAAYALLQKEPTLNLLILEATDRIGGRVISKPLIDKNNDYHMYDIGGHWINPQQKEIIELLAELNVNIEFSSNHFGKIIFDYDGKIFKESKPNAFAFLTVGAKLELARFVTKIENLCKKVRLDPDLAATSMEKFISLNIKHECVKALIEWIILKNFGLKTADLTLGFYVFFCTSSHGIANQLDGLNEFWIKDGATWICNKIMFLANLEPIIKARVGQIKTTRRHSEVTTTRGTFYFNLDPTVRDSFWTFFFGYTIQWTNYVSLSQAGVQKFLALPTFREWVCHFSAITIMAAPSDIYKFGAYYIYTTIGMALLGLLAIFVFFPVFFKLQVTSIYEYLEKRFDHKTKIFVSFLFILGEVFTIAVSTFAPSLALAAVYAHYAKCDPFITGKIQRHEQLLPYYTAEIAGLIPGVVGFTLVGLFCATMSHFSAITIMIVPVEIYKFGGFYLYVLFAVDLMSLITIYIFLPVFFNLQITSVYEYLEKRFDSRTRLLISLFFVISEILTLSICLYIPALAISVVSGFHVHLITVTISAICIFYTTIGGLKTVVWTDFLQVGIILLSLIIVLILGFISSGNVWNKALETGRLDIFDLDPTKRDTFWTFVVGYTIHWTNYVSLTQSGVQKYLTLPTLKDCNNAVKIFALVMNVVVILCILLGFLIYAHYSNCDPLLSGKIKKHEQLVPYYIMEIAGNLPGVFSLTLVAFFCASLSTISSSLNAISGVIYKDFVTKFVKSEITEKTAGYILRIIVVIAGILFVLIVFVIEHLGDIFPLVMSMTAFVDGPSVALFTSGVLIPKMNAKGAFIGAIVAFIIQGVIFIISKIYLYNKAIVAIPKPKMGVLIRQFCQTFF</sequence>
<feature type="transmembrane region" description="Helical" evidence="11">
    <location>
        <begin position="422"/>
        <end position="447"/>
    </location>
</feature>
<keyword evidence="3" id="KW-0813">Transport</keyword>
<feature type="transmembrane region" description="Helical" evidence="11">
    <location>
        <begin position="820"/>
        <end position="844"/>
    </location>
</feature>
<comment type="similarity">
    <text evidence="2">Belongs to the sodium:solute symporter (SSF) (TC 2.A.21) family.</text>
</comment>
<feature type="transmembrane region" description="Helical" evidence="11">
    <location>
        <begin position="619"/>
        <end position="637"/>
    </location>
</feature>
<dbReference type="Proteomes" id="UP000007266">
    <property type="component" value="Linkage group 10"/>
</dbReference>
<feature type="transmembrane region" description="Helical" evidence="11">
    <location>
        <begin position="658"/>
        <end position="683"/>
    </location>
</feature>
<feature type="transmembrane region" description="Helical" evidence="11">
    <location>
        <begin position="574"/>
        <end position="599"/>
    </location>
</feature>
<evidence type="ECO:0000256" key="5">
    <source>
        <dbReference type="ARBA" id="ARBA00022692"/>
    </source>
</evidence>
<evidence type="ECO:0000256" key="4">
    <source>
        <dbReference type="ARBA" id="ARBA00022475"/>
    </source>
</evidence>
<evidence type="ECO:0000256" key="2">
    <source>
        <dbReference type="ARBA" id="ARBA00006434"/>
    </source>
</evidence>
<keyword evidence="6 11" id="KW-1133">Transmembrane helix</keyword>
<dbReference type="InterPro" id="IPR002937">
    <property type="entry name" value="Amino_oxidase"/>
</dbReference>
<evidence type="ECO:0000259" key="12">
    <source>
        <dbReference type="Pfam" id="PF01593"/>
    </source>
</evidence>
<dbReference type="SUPFAM" id="SSF51905">
    <property type="entry name" value="FAD/NAD(P)-binding domain"/>
    <property type="match status" value="1"/>
</dbReference>
<accession>A0A139WAL7</accession>
<dbReference type="PANTHER" id="PTHR42985:SF21">
    <property type="entry name" value="SODIUM-DEPENDENT MULTIVITAMIN TRANSPORTER-LIKE PROTEIN"/>
    <property type="match status" value="1"/>
</dbReference>
<feature type="transmembrane region" description="Helical" evidence="11">
    <location>
        <begin position="512"/>
        <end position="537"/>
    </location>
</feature>
<dbReference type="Pfam" id="PF01593">
    <property type="entry name" value="Amino_oxidase"/>
    <property type="match status" value="1"/>
</dbReference>
<keyword evidence="8" id="KW-0406">Ion transport</keyword>
<keyword evidence="14" id="KW-1185">Reference proteome</keyword>
<dbReference type="PANTHER" id="PTHR42985">
    <property type="entry name" value="SODIUM-COUPLED MONOCARBOXYLATE TRANSPORTER"/>
    <property type="match status" value="1"/>
</dbReference>
<protein>
    <recommendedName>
        <fullName evidence="12">Amine oxidase domain-containing protein</fullName>
    </recommendedName>
</protein>
<evidence type="ECO:0000313" key="13">
    <source>
        <dbReference type="EMBL" id="KYB24974.1"/>
    </source>
</evidence>
<feature type="transmembrane region" description="Helical" evidence="11">
    <location>
        <begin position="467"/>
        <end position="491"/>
    </location>
</feature>
<dbReference type="Pfam" id="PF00474">
    <property type="entry name" value="SSF"/>
    <property type="match status" value="1"/>
</dbReference>
<keyword evidence="10" id="KW-0739">Sodium transport</keyword>
<keyword evidence="4" id="KW-1003">Cell membrane</keyword>
<evidence type="ECO:0000256" key="10">
    <source>
        <dbReference type="ARBA" id="ARBA00023201"/>
    </source>
</evidence>
<dbReference type="PROSITE" id="PS50283">
    <property type="entry name" value="NA_SOLUT_SYMP_3"/>
    <property type="match status" value="2"/>
</dbReference>
<dbReference type="GO" id="GO:0005886">
    <property type="term" value="C:plasma membrane"/>
    <property type="evidence" value="ECO:0007669"/>
    <property type="project" value="UniProtKB-SubCell"/>
</dbReference>
<dbReference type="GO" id="GO:0022857">
    <property type="term" value="F:transmembrane transporter activity"/>
    <property type="evidence" value="ECO:0007669"/>
    <property type="project" value="InterPro"/>
</dbReference>
<feature type="transmembrane region" description="Helical" evidence="11">
    <location>
        <begin position="762"/>
        <end position="782"/>
    </location>
</feature>
<evidence type="ECO:0000256" key="9">
    <source>
        <dbReference type="ARBA" id="ARBA00023136"/>
    </source>
</evidence>
<dbReference type="NCBIfam" id="TIGR00813">
    <property type="entry name" value="sss"/>
    <property type="match status" value="1"/>
</dbReference>
<proteinExistence type="inferred from homology"/>
<evidence type="ECO:0000256" key="1">
    <source>
        <dbReference type="ARBA" id="ARBA00004651"/>
    </source>
</evidence>
<reference evidence="13 14" key="2">
    <citation type="journal article" date="2010" name="Nucleic Acids Res.">
        <title>BeetleBase in 2010: revisions to provide comprehensive genomic information for Tribolium castaneum.</title>
        <authorList>
            <person name="Kim H.S."/>
            <person name="Murphy T."/>
            <person name="Xia J."/>
            <person name="Caragea D."/>
            <person name="Park Y."/>
            <person name="Beeman R.W."/>
            <person name="Lorenzen M.D."/>
            <person name="Butcher S."/>
            <person name="Manak J.R."/>
            <person name="Brown S.J."/>
        </authorList>
    </citation>
    <scope>GENOME REANNOTATION</scope>
    <source>
        <strain evidence="13 14">Georgia GA2</strain>
    </source>
</reference>
<organism evidence="13 14">
    <name type="scientific">Tribolium castaneum</name>
    <name type="common">Red flour beetle</name>
    <dbReference type="NCBI Taxonomy" id="7070"/>
    <lineage>
        <taxon>Eukaryota</taxon>
        <taxon>Metazoa</taxon>
        <taxon>Ecdysozoa</taxon>
        <taxon>Arthropoda</taxon>
        <taxon>Hexapoda</taxon>
        <taxon>Insecta</taxon>
        <taxon>Pterygota</taxon>
        <taxon>Neoptera</taxon>
        <taxon>Endopterygota</taxon>
        <taxon>Coleoptera</taxon>
        <taxon>Polyphaga</taxon>
        <taxon>Cucujiformia</taxon>
        <taxon>Tenebrionidae</taxon>
        <taxon>Tenebrionidae incertae sedis</taxon>
        <taxon>Tribolium</taxon>
    </lineage>
</organism>
<dbReference type="Gene3D" id="3.90.660.10">
    <property type="match status" value="1"/>
</dbReference>
<feature type="domain" description="Amine oxidase" evidence="12">
    <location>
        <begin position="19"/>
        <end position="178"/>
    </location>
</feature>
<dbReference type="InterPro" id="IPR051163">
    <property type="entry name" value="Sodium:Solute_Symporter_SSF"/>
</dbReference>
<keyword evidence="9 11" id="KW-0472">Membrane</keyword>
<feature type="transmembrane region" description="Helical" evidence="11">
    <location>
        <begin position="324"/>
        <end position="348"/>
    </location>
</feature>
<evidence type="ECO:0000256" key="7">
    <source>
        <dbReference type="ARBA" id="ARBA00023053"/>
    </source>
</evidence>
<dbReference type="InterPro" id="IPR036188">
    <property type="entry name" value="FAD/NAD-bd_sf"/>
</dbReference>
<evidence type="ECO:0000256" key="6">
    <source>
        <dbReference type="ARBA" id="ARBA00022989"/>
    </source>
</evidence>
<feature type="transmembrane region" description="Helical" evidence="11">
    <location>
        <begin position="12"/>
        <end position="29"/>
    </location>
</feature>
<dbReference type="GO" id="GO:0006814">
    <property type="term" value="P:sodium ion transport"/>
    <property type="evidence" value="ECO:0007669"/>
    <property type="project" value="UniProtKB-KW"/>
</dbReference>
<dbReference type="EMBL" id="KQ971381">
    <property type="protein sequence ID" value="KYB24974.1"/>
    <property type="molecule type" value="Genomic_DNA"/>
</dbReference>
<dbReference type="InterPro" id="IPR038377">
    <property type="entry name" value="Na/Glc_symporter_sf"/>
</dbReference>
<dbReference type="InterPro" id="IPR001734">
    <property type="entry name" value="Na/solute_symporter"/>
</dbReference>
<name>A0A139WAL7_TRICA</name>
<evidence type="ECO:0000256" key="11">
    <source>
        <dbReference type="SAM" id="Phobius"/>
    </source>
</evidence>
<dbReference type="GO" id="GO:0016491">
    <property type="term" value="F:oxidoreductase activity"/>
    <property type="evidence" value="ECO:0007669"/>
    <property type="project" value="InterPro"/>
</dbReference>
<keyword evidence="5 11" id="KW-0812">Transmembrane</keyword>
<feature type="transmembrane region" description="Helical" evidence="11">
    <location>
        <begin position="368"/>
        <end position="401"/>
    </location>
</feature>
<reference evidence="13 14" key="1">
    <citation type="journal article" date="2008" name="Nature">
        <title>The genome of the model beetle and pest Tribolium castaneum.</title>
        <authorList>
            <consortium name="Tribolium Genome Sequencing Consortium"/>
            <person name="Richards S."/>
            <person name="Gibbs R.A."/>
            <person name="Weinstock G.M."/>
            <person name="Brown S.J."/>
            <person name="Denell R."/>
            <person name="Beeman R.W."/>
            <person name="Gibbs R."/>
            <person name="Beeman R.W."/>
            <person name="Brown S.J."/>
            <person name="Bucher G."/>
            <person name="Friedrich M."/>
            <person name="Grimmelikhuijzen C.J."/>
            <person name="Klingler M."/>
            <person name="Lorenzen M."/>
            <person name="Richards S."/>
            <person name="Roth S."/>
            <person name="Schroder R."/>
            <person name="Tautz D."/>
            <person name="Zdobnov E.M."/>
            <person name="Muzny D."/>
            <person name="Gibbs R.A."/>
            <person name="Weinstock G.M."/>
            <person name="Attaway T."/>
            <person name="Bell S."/>
            <person name="Buhay C.J."/>
            <person name="Chandrabose M.N."/>
            <person name="Chavez D."/>
            <person name="Clerk-Blankenburg K.P."/>
            <person name="Cree A."/>
            <person name="Dao M."/>
            <person name="Davis C."/>
            <person name="Chacko J."/>
            <person name="Dinh H."/>
            <person name="Dugan-Rocha S."/>
            <person name="Fowler G."/>
            <person name="Garner T.T."/>
            <person name="Garnes J."/>
            <person name="Gnirke A."/>
            <person name="Hawes A."/>
            <person name="Hernandez J."/>
            <person name="Hines S."/>
            <person name="Holder M."/>
            <person name="Hume J."/>
            <person name="Jhangiani S.N."/>
            <person name="Joshi V."/>
            <person name="Khan Z.M."/>
            <person name="Jackson L."/>
            <person name="Kovar C."/>
            <person name="Kowis A."/>
            <person name="Lee S."/>
            <person name="Lewis L.R."/>
            <person name="Margolis J."/>
            <person name="Morgan M."/>
            <person name="Nazareth L.V."/>
            <person name="Nguyen N."/>
            <person name="Okwuonu G."/>
            <person name="Parker D."/>
            <person name="Richards S."/>
            <person name="Ruiz S.J."/>
            <person name="Santibanez J."/>
            <person name="Savard J."/>
            <person name="Scherer S.E."/>
            <person name="Schneider B."/>
            <person name="Sodergren E."/>
            <person name="Tautz D."/>
            <person name="Vattahil S."/>
            <person name="Villasana D."/>
            <person name="White C.S."/>
            <person name="Wright R."/>
            <person name="Park Y."/>
            <person name="Beeman R.W."/>
            <person name="Lord J."/>
            <person name="Oppert B."/>
            <person name="Lorenzen M."/>
            <person name="Brown S."/>
            <person name="Wang L."/>
            <person name="Savard J."/>
            <person name="Tautz D."/>
            <person name="Richards S."/>
            <person name="Weinstock G."/>
            <person name="Gibbs R.A."/>
            <person name="Liu Y."/>
            <person name="Worley K."/>
            <person name="Weinstock G."/>
            <person name="Elsik C.G."/>
            <person name="Reese J.T."/>
            <person name="Elhaik E."/>
            <person name="Landan G."/>
            <person name="Graur D."/>
            <person name="Arensburger P."/>
            <person name="Atkinson P."/>
            <person name="Beeman R.W."/>
            <person name="Beidler J."/>
            <person name="Brown S.J."/>
            <person name="Demuth J.P."/>
            <person name="Drury D.W."/>
            <person name="Du Y.Z."/>
            <person name="Fujiwara H."/>
            <person name="Lorenzen M."/>
            <person name="Maselli V."/>
            <person name="Osanai M."/>
            <person name="Park Y."/>
            <person name="Robertson H.M."/>
            <person name="Tu Z."/>
            <person name="Wang J.J."/>
            <person name="Wang S."/>
            <person name="Richards S."/>
            <person name="Song H."/>
            <person name="Zhang L."/>
            <person name="Sodergren E."/>
            <person name="Werner D."/>
            <person name="Stanke M."/>
            <person name="Morgenstern B."/>
            <person name="Solovyev V."/>
            <person name="Kosarev P."/>
            <person name="Brown G."/>
            <person name="Chen H.C."/>
            <person name="Ermolaeva O."/>
            <person name="Hlavina W."/>
            <person name="Kapustin Y."/>
            <person name="Kiryutin B."/>
            <person name="Kitts P."/>
            <person name="Maglott D."/>
            <person name="Pruitt K."/>
            <person name="Sapojnikov V."/>
            <person name="Souvorov A."/>
            <person name="Mackey A.J."/>
            <person name="Waterhouse R.M."/>
            <person name="Wyder S."/>
            <person name="Zdobnov E.M."/>
            <person name="Zdobnov E.M."/>
            <person name="Wyder S."/>
            <person name="Kriventseva E.V."/>
            <person name="Kadowaki T."/>
            <person name="Bork P."/>
            <person name="Aranda M."/>
            <person name="Bao R."/>
            <person name="Beermann A."/>
            <person name="Berns N."/>
            <person name="Bolognesi R."/>
            <person name="Bonneton F."/>
            <person name="Bopp D."/>
            <person name="Brown S.J."/>
            <person name="Bucher G."/>
            <person name="Butts T."/>
            <person name="Chaumot A."/>
            <person name="Denell R.E."/>
            <person name="Ferrier D.E."/>
            <person name="Friedrich M."/>
            <person name="Gordon C.M."/>
            <person name="Jindra M."/>
            <person name="Klingler M."/>
            <person name="Lan Q."/>
            <person name="Lattorff H.M."/>
            <person name="Laudet V."/>
            <person name="von Levetsow C."/>
            <person name="Liu Z."/>
            <person name="Lutz R."/>
            <person name="Lynch J.A."/>
            <person name="da Fonseca R.N."/>
            <person name="Posnien N."/>
            <person name="Reuter R."/>
            <person name="Roth S."/>
            <person name="Savard J."/>
            <person name="Schinko J.B."/>
            <person name="Schmitt C."/>
            <person name="Schoppmeier M."/>
            <person name="Schroder R."/>
            <person name="Shippy T.D."/>
            <person name="Simonnet F."/>
            <person name="Marques-Souza H."/>
            <person name="Tautz D."/>
            <person name="Tomoyasu Y."/>
            <person name="Trauner J."/>
            <person name="Van der Zee M."/>
            <person name="Vervoort M."/>
            <person name="Wittkopp N."/>
            <person name="Wimmer E.A."/>
            <person name="Yang X."/>
            <person name="Jones A.K."/>
            <person name="Sattelle D.B."/>
            <person name="Ebert P.R."/>
            <person name="Nelson D."/>
            <person name="Scott J.G."/>
            <person name="Beeman R.W."/>
            <person name="Muthukrishnan S."/>
            <person name="Kramer K.J."/>
            <person name="Arakane Y."/>
            <person name="Beeman R.W."/>
            <person name="Zhu Q."/>
            <person name="Hogenkamp D."/>
            <person name="Dixit R."/>
            <person name="Oppert B."/>
            <person name="Jiang H."/>
            <person name="Zou Z."/>
            <person name="Marshall J."/>
            <person name="Elpidina E."/>
            <person name="Vinokurov K."/>
            <person name="Oppert C."/>
            <person name="Zou Z."/>
            <person name="Evans J."/>
            <person name="Lu Z."/>
            <person name="Zhao P."/>
            <person name="Sumathipala N."/>
            <person name="Altincicek B."/>
            <person name="Vilcinskas A."/>
            <person name="Williams M."/>
            <person name="Hultmark D."/>
            <person name="Hetru C."/>
            <person name="Jiang H."/>
            <person name="Grimmelikhuijzen C.J."/>
            <person name="Hauser F."/>
            <person name="Cazzamali G."/>
            <person name="Williamson M."/>
            <person name="Park Y."/>
            <person name="Li B."/>
            <person name="Tanaka Y."/>
            <person name="Predel R."/>
            <person name="Neupert S."/>
            <person name="Schachtner J."/>
            <person name="Verleyen P."/>
            <person name="Raible F."/>
            <person name="Bork P."/>
            <person name="Friedrich M."/>
            <person name="Walden K.K."/>
            <person name="Robertson H.M."/>
            <person name="Angeli S."/>
            <person name="Foret S."/>
            <person name="Bucher G."/>
            <person name="Schuetz S."/>
            <person name="Maleszka R."/>
            <person name="Wimmer E.A."/>
            <person name="Beeman R.W."/>
            <person name="Lorenzen M."/>
            <person name="Tomoyasu Y."/>
            <person name="Miller S.C."/>
            <person name="Grossmann D."/>
            <person name="Bucher G."/>
        </authorList>
    </citation>
    <scope>NUCLEOTIDE SEQUENCE [LARGE SCALE GENOMIC DNA]</scope>
    <source>
        <strain evidence="13 14">Georgia GA2</strain>
    </source>
</reference>
<feature type="transmembrane region" description="Helical" evidence="11">
    <location>
        <begin position="543"/>
        <end position="562"/>
    </location>
</feature>
<evidence type="ECO:0000256" key="8">
    <source>
        <dbReference type="ARBA" id="ARBA00023065"/>
    </source>
</evidence>
<dbReference type="AlphaFoldDB" id="A0A139WAL7"/>
<comment type="subcellular location">
    <subcellularLocation>
        <location evidence="1">Cell membrane</location>
        <topology evidence="1">Multi-pass membrane protein</topology>
    </subcellularLocation>
</comment>